<feature type="domain" description="Thioredoxin" evidence="3">
    <location>
        <begin position="17"/>
        <end position="151"/>
    </location>
</feature>
<dbReference type="EMBL" id="JACHLP010000013">
    <property type="protein sequence ID" value="MBB4846032.1"/>
    <property type="molecule type" value="Genomic_DNA"/>
</dbReference>
<organism evidence="4 5">
    <name type="scientific">Roseateles oligotrophus</name>
    <dbReference type="NCBI Taxonomy" id="1769250"/>
    <lineage>
        <taxon>Bacteria</taxon>
        <taxon>Pseudomonadati</taxon>
        <taxon>Pseudomonadota</taxon>
        <taxon>Betaproteobacteria</taxon>
        <taxon>Burkholderiales</taxon>
        <taxon>Sphaerotilaceae</taxon>
        <taxon>Roseateles</taxon>
    </lineage>
</organism>
<dbReference type="InterPro" id="IPR036249">
    <property type="entry name" value="Thioredoxin-like_sf"/>
</dbReference>
<dbReference type="PROSITE" id="PS51352">
    <property type="entry name" value="THIOREDOXIN_2"/>
    <property type="match status" value="1"/>
</dbReference>
<dbReference type="SUPFAM" id="SSF52833">
    <property type="entry name" value="Thioredoxin-like"/>
    <property type="match status" value="1"/>
</dbReference>
<evidence type="ECO:0000313" key="5">
    <source>
        <dbReference type="Proteomes" id="UP000562027"/>
    </source>
</evidence>
<name>A0A840LHD8_9BURK</name>
<evidence type="ECO:0000259" key="3">
    <source>
        <dbReference type="PROSITE" id="PS51352"/>
    </source>
</evidence>
<keyword evidence="5" id="KW-1185">Reference proteome</keyword>
<dbReference type="PANTHER" id="PTHR15337:SF11">
    <property type="entry name" value="THIOREDOXIN DOMAIN-CONTAINING PROTEIN"/>
    <property type="match status" value="1"/>
</dbReference>
<feature type="chain" id="PRO_5032561646" evidence="2">
    <location>
        <begin position="26"/>
        <end position="517"/>
    </location>
</feature>
<gene>
    <name evidence="4" type="ORF">HNP55_004586</name>
</gene>
<protein>
    <submittedName>
        <fullName evidence="4">Thioredoxin-related protein</fullName>
    </submittedName>
</protein>
<dbReference type="InterPro" id="IPR012336">
    <property type="entry name" value="Thioredoxin-like_fold"/>
</dbReference>
<dbReference type="Proteomes" id="UP000562027">
    <property type="component" value="Unassembled WGS sequence"/>
</dbReference>
<dbReference type="PANTHER" id="PTHR15337">
    <property type="entry name" value="ANTERIOR GRADIENT PROTEIN-RELATED"/>
    <property type="match status" value="1"/>
</dbReference>
<dbReference type="InterPro" id="IPR013766">
    <property type="entry name" value="Thioredoxin_domain"/>
</dbReference>
<dbReference type="Gene3D" id="3.40.30.10">
    <property type="entry name" value="Glutaredoxin"/>
    <property type="match status" value="1"/>
</dbReference>
<sequence length="517" mass="55749">MTLKPTLLAASLSLGLLAAALPAQAALAPSANPAAVAWQEAGADADIERAFAQARSEKKPLLLYWGAKWCPPCNQLKATLFNRQDFIEQTRAFVAVHIDGDSPGAQKLGTRFKVRGYPTMILFTADGAELTRLPGEIDAPQVLKVMQLGLAGGRPVKAVLADARAGKKLNVNEWRLLGFYSWESDQDQLLPQAEVPALLAQLAAAAQDPDTATRLWLKSLAASDDGKGGLKADAAQRARLAKVLTDKEDARALADVLTNGAADIVKTLAPQAGPERQALLSQFDAALKRLEADASLSRADRLQALQARVDLARLELAKSEIHPKLSPALLKDVKEQAARADREITDGYERQAVISSAAHLLGQTGQWKDSDELLKAGLAKSHSPYYLMSGLANNAKKQGRKDEALRWSEEAFNKSQGPATRLQWGAGYMANLVELSPQDSGRIEKTAALLFNEAAQDKGSFYERSARSLQKVGASLKQWNAKGQNEAAIKRLRAQLDGICAKVEVADKQRATCEALL</sequence>
<reference evidence="4 5" key="1">
    <citation type="submission" date="2020-08" db="EMBL/GenBank/DDBJ databases">
        <title>Functional genomics of gut bacteria from endangered species of beetles.</title>
        <authorList>
            <person name="Carlos-Shanley C."/>
        </authorList>
    </citation>
    <scope>NUCLEOTIDE SEQUENCE [LARGE SCALE GENOMIC DNA]</scope>
    <source>
        <strain evidence="4 5">S00239</strain>
    </source>
</reference>
<dbReference type="AlphaFoldDB" id="A0A840LHD8"/>
<evidence type="ECO:0000256" key="2">
    <source>
        <dbReference type="SAM" id="SignalP"/>
    </source>
</evidence>
<feature type="signal peptide" evidence="2">
    <location>
        <begin position="1"/>
        <end position="25"/>
    </location>
</feature>
<evidence type="ECO:0000313" key="4">
    <source>
        <dbReference type="EMBL" id="MBB4846032.1"/>
    </source>
</evidence>
<dbReference type="InterPro" id="IPR051099">
    <property type="entry name" value="AGR/TXD"/>
</dbReference>
<accession>A0A840LHD8</accession>
<evidence type="ECO:0000256" key="1">
    <source>
        <dbReference type="ARBA" id="ARBA00022729"/>
    </source>
</evidence>
<keyword evidence="1 2" id="KW-0732">Signal</keyword>
<comment type="caution">
    <text evidence="4">The sequence shown here is derived from an EMBL/GenBank/DDBJ whole genome shotgun (WGS) entry which is preliminary data.</text>
</comment>
<proteinExistence type="predicted"/>
<dbReference type="Pfam" id="PF13098">
    <property type="entry name" value="Thioredoxin_2"/>
    <property type="match status" value="1"/>
</dbReference>
<dbReference type="RefSeq" id="WP_184304516.1">
    <property type="nucleotide sequence ID" value="NZ_JACHLP010000013.1"/>
</dbReference>